<keyword evidence="2" id="KW-1185">Reference proteome</keyword>
<protein>
    <submittedName>
        <fullName evidence="1">Uncharacterized protein</fullName>
    </submittedName>
</protein>
<proteinExistence type="predicted"/>
<evidence type="ECO:0000313" key="2">
    <source>
        <dbReference type="Proteomes" id="UP001172457"/>
    </source>
</evidence>
<name>A0AA38WTH3_9ASTR</name>
<gene>
    <name evidence="1" type="ORF">OSB04_002941</name>
</gene>
<dbReference type="AlphaFoldDB" id="A0AA38WTH3"/>
<dbReference type="EMBL" id="JARYMX010000001">
    <property type="protein sequence ID" value="KAJ9566975.1"/>
    <property type="molecule type" value="Genomic_DNA"/>
</dbReference>
<reference evidence="1" key="1">
    <citation type="submission" date="2023-03" db="EMBL/GenBank/DDBJ databases">
        <title>Chromosome-scale reference genome and RAD-based genetic map of yellow starthistle (Centaurea solstitialis) reveal putative structural variation and QTLs associated with invader traits.</title>
        <authorList>
            <person name="Reatini B."/>
            <person name="Cang F.A."/>
            <person name="Jiang Q."/>
            <person name="Mckibben M.T.W."/>
            <person name="Barker M.S."/>
            <person name="Rieseberg L.H."/>
            <person name="Dlugosch K.M."/>
        </authorList>
    </citation>
    <scope>NUCLEOTIDE SEQUENCE</scope>
    <source>
        <strain evidence="1">CAN-66</strain>
        <tissue evidence="1">Leaf</tissue>
    </source>
</reference>
<dbReference type="Proteomes" id="UP001172457">
    <property type="component" value="Chromosome 1"/>
</dbReference>
<organism evidence="1 2">
    <name type="scientific">Centaurea solstitialis</name>
    <name type="common">yellow star-thistle</name>
    <dbReference type="NCBI Taxonomy" id="347529"/>
    <lineage>
        <taxon>Eukaryota</taxon>
        <taxon>Viridiplantae</taxon>
        <taxon>Streptophyta</taxon>
        <taxon>Embryophyta</taxon>
        <taxon>Tracheophyta</taxon>
        <taxon>Spermatophyta</taxon>
        <taxon>Magnoliopsida</taxon>
        <taxon>eudicotyledons</taxon>
        <taxon>Gunneridae</taxon>
        <taxon>Pentapetalae</taxon>
        <taxon>asterids</taxon>
        <taxon>campanulids</taxon>
        <taxon>Asterales</taxon>
        <taxon>Asteraceae</taxon>
        <taxon>Carduoideae</taxon>
        <taxon>Cardueae</taxon>
        <taxon>Centaureinae</taxon>
        <taxon>Centaurea</taxon>
    </lineage>
</organism>
<evidence type="ECO:0000313" key="1">
    <source>
        <dbReference type="EMBL" id="KAJ9566975.1"/>
    </source>
</evidence>
<accession>A0AA38WTH3</accession>
<comment type="caution">
    <text evidence="1">The sequence shown here is derived from an EMBL/GenBank/DDBJ whole genome shotgun (WGS) entry which is preliminary data.</text>
</comment>
<sequence>MIFENKNKAICVVPHYIPDPPNRQLTKEERLVNVLAVRNKYTHHNLRAGLVEHIWHLELDFTIMDNYDHLFFVCTFSLDLWCMIKKDVCLYGFPENWHSITMDITLGRKLMRLEQKLALQATVYSIWCERNQRLFEGLAKPALTIIQEIREVVLKRMAWKTFDDIRHPHGEPEMEMMKIPKSKQKLWNQQEIEIKENSESKQKSNHRNEINNVSGNCAAIEVTLFQDVTSIEGDMAANAF</sequence>